<dbReference type="AlphaFoldDB" id="A0A2I8VQZ9"/>
<name>A0A2I8VQZ9_9EURY</name>
<keyword evidence="4" id="KW-1185">Reference proteome</keyword>
<reference evidence="3 4" key="1">
    <citation type="submission" date="2018-01" db="EMBL/GenBank/DDBJ databases">
        <title>Complete genome sequence of Salinigranum rubrum GX10T, an extremely halophilic archaeon isolated from a marine solar saltern.</title>
        <authorList>
            <person name="Han S."/>
        </authorList>
    </citation>
    <scope>NUCLEOTIDE SEQUENCE [LARGE SCALE GENOMIC DNA]</scope>
    <source>
        <strain evidence="3 4">GX10</strain>
    </source>
</reference>
<dbReference type="GO" id="GO:0016491">
    <property type="term" value="F:oxidoreductase activity"/>
    <property type="evidence" value="ECO:0007669"/>
    <property type="project" value="UniProtKB-KW"/>
</dbReference>
<dbReference type="EMBL" id="CP026309">
    <property type="protein sequence ID" value="AUV83579.1"/>
    <property type="molecule type" value="Genomic_DNA"/>
</dbReference>
<dbReference type="Proteomes" id="UP000236584">
    <property type="component" value="Chromosome"/>
</dbReference>
<evidence type="ECO:0000313" key="3">
    <source>
        <dbReference type="EMBL" id="AUV83579.1"/>
    </source>
</evidence>
<dbReference type="GO" id="GO:0006520">
    <property type="term" value="P:amino acid metabolic process"/>
    <property type="evidence" value="ECO:0007669"/>
    <property type="project" value="InterPro"/>
</dbReference>
<sequence length="60" mass="6282">MRSTIRDAGPERSDGVRGVFNGLANVVLSRMSAEGVVLADAQDLRIAEVVPNSDGVVGRT</sequence>
<protein>
    <recommendedName>
        <fullName evidence="2">Homoserine dehydrogenase catalytic domain-containing protein</fullName>
    </recommendedName>
</protein>
<keyword evidence="1" id="KW-0560">Oxidoreductase</keyword>
<dbReference type="RefSeq" id="WP_103427268.1">
    <property type="nucleotide sequence ID" value="NZ_CP026309.1"/>
</dbReference>
<evidence type="ECO:0000313" key="4">
    <source>
        <dbReference type="Proteomes" id="UP000236584"/>
    </source>
</evidence>
<organism evidence="3 4">
    <name type="scientific">Salinigranum rubrum</name>
    <dbReference type="NCBI Taxonomy" id="755307"/>
    <lineage>
        <taxon>Archaea</taxon>
        <taxon>Methanobacteriati</taxon>
        <taxon>Methanobacteriota</taxon>
        <taxon>Stenosarchaea group</taxon>
        <taxon>Halobacteria</taxon>
        <taxon>Halobacteriales</taxon>
        <taxon>Haloferacaceae</taxon>
        <taxon>Salinigranum</taxon>
    </lineage>
</organism>
<gene>
    <name evidence="3" type="ORF">C2R22_19625</name>
</gene>
<accession>A0A2I8VQZ9</accession>
<dbReference type="Pfam" id="PF00742">
    <property type="entry name" value="Homoserine_dh"/>
    <property type="match status" value="1"/>
</dbReference>
<evidence type="ECO:0000259" key="2">
    <source>
        <dbReference type="Pfam" id="PF00742"/>
    </source>
</evidence>
<dbReference type="InterPro" id="IPR001342">
    <property type="entry name" value="HDH_cat"/>
</dbReference>
<evidence type="ECO:0000256" key="1">
    <source>
        <dbReference type="ARBA" id="ARBA00023002"/>
    </source>
</evidence>
<dbReference type="GeneID" id="80535422"/>
<proteinExistence type="predicted"/>
<dbReference type="KEGG" id="srub:C2R22_19625"/>
<feature type="domain" description="Homoserine dehydrogenase catalytic" evidence="2">
    <location>
        <begin position="14"/>
        <end position="54"/>
    </location>
</feature>